<dbReference type="InterPro" id="IPR050863">
    <property type="entry name" value="CenT-Element_Derived"/>
</dbReference>
<evidence type="ECO:0000313" key="7">
    <source>
        <dbReference type="Proteomes" id="UP001186944"/>
    </source>
</evidence>
<dbReference type="InterPro" id="IPR036397">
    <property type="entry name" value="RNaseH_sf"/>
</dbReference>
<feature type="region of interest" description="Disordered" evidence="4">
    <location>
        <begin position="1"/>
        <end position="43"/>
    </location>
</feature>
<dbReference type="AlphaFoldDB" id="A0AA89C2Q6"/>
<dbReference type="SMART" id="SM00674">
    <property type="entry name" value="CENPB"/>
    <property type="match status" value="1"/>
</dbReference>
<feature type="region of interest" description="Disordered" evidence="4">
    <location>
        <begin position="475"/>
        <end position="495"/>
    </location>
</feature>
<dbReference type="InterPro" id="IPR006600">
    <property type="entry name" value="HTH_CenpB_DNA-bd_dom"/>
</dbReference>
<proteinExistence type="predicted"/>
<feature type="domain" description="HTH CENPB-type" evidence="5">
    <location>
        <begin position="101"/>
        <end position="174"/>
    </location>
</feature>
<dbReference type="Pfam" id="PF03184">
    <property type="entry name" value="DDE_1"/>
    <property type="match status" value="1"/>
</dbReference>
<comment type="caution">
    <text evidence="6">The sequence shown here is derived from an EMBL/GenBank/DDBJ whole genome shotgun (WGS) entry which is preliminary data.</text>
</comment>
<dbReference type="InterPro" id="IPR009057">
    <property type="entry name" value="Homeodomain-like_sf"/>
</dbReference>
<evidence type="ECO:0000256" key="1">
    <source>
        <dbReference type="ARBA" id="ARBA00004123"/>
    </source>
</evidence>
<organism evidence="6 7">
    <name type="scientific">Pinctada imbricata</name>
    <name type="common">Atlantic pearl-oyster</name>
    <name type="synonym">Pinctada martensii</name>
    <dbReference type="NCBI Taxonomy" id="66713"/>
    <lineage>
        <taxon>Eukaryota</taxon>
        <taxon>Metazoa</taxon>
        <taxon>Spiralia</taxon>
        <taxon>Lophotrochozoa</taxon>
        <taxon>Mollusca</taxon>
        <taxon>Bivalvia</taxon>
        <taxon>Autobranchia</taxon>
        <taxon>Pteriomorphia</taxon>
        <taxon>Pterioida</taxon>
        <taxon>Pterioidea</taxon>
        <taxon>Pteriidae</taxon>
        <taxon>Pinctada</taxon>
    </lineage>
</organism>
<comment type="subcellular location">
    <subcellularLocation>
        <location evidence="1">Nucleus</location>
    </subcellularLocation>
</comment>
<dbReference type="Gene3D" id="1.10.10.60">
    <property type="entry name" value="Homeodomain-like"/>
    <property type="match status" value="2"/>
</dbReference>
<accession>A0AA89C2Q6</accession>
<gene>
    <name evidence="6" type="ORF">FSP39_020480</name>
</gene>
<evidence type="ECO:0000256" key="3">
    <source>
        <dbReference type="ARBA" id="ARBA00023242"/>
    </source>
</evidence>
<dbReference type="InterPro" id="IPR004875">
    <property type="entry name" value="DDE_SF_endonuclease_dom"/>
</dbReference>
<feature type="compositionally biased region" description="Acidic residues" evidence="4">
    <location>
        <begin position="420"/>
        <end position="433"/>
    </location>
</feature>
<dbReference type="SUPFAM" id="SSF46689">
    <property type="entry name" value="Homeodomain-like"/>
    <property type="match status" value="2"/>
</dbReference>
<keyword evidence="2" id="KW-0238">DNA-binding</keyword>
<name>A0AA89C2Q6_PINIB</name>
<sequence>MTEFQNPVGSLGEQSSEGPRSHPGGITGSPAPTAQKKGTKRKLDLKTYETKYDAIMEVERGSLSKKQVAEKFAISASTLSTWLKNADSIKEKITAGNVEPQRKKNRAAKFPEVEDALLKWFANARTHNVTVSGEMMREKARDFALKLGVPDSEFECSVGWLERFKARHAIVFKRVCGESNDVATDSVALSDWKSKLATILKDYSASDVFNADETGIFYKLMPDKTLEFKSVSCHGGKQSKERLTVMVAANMSGTEKLPLMVIGKSANPRCFKNVKRLPTDYKSNKKAWMTSEIFTEWARKLDLQMSKQKRKICLVIDNCPAHPHIKSLKATTIVFLPPNTTSVTQPMDQGIIRNLKVFYRKFVVQRKLRAIDTNSDFTLTVLDALRMLHQAWRSVTMKTIANCYRHAGFAVTEPDQVAESNDDDDDDDPDDDLPLASLMNVAPGVSMSDFAAADDDVPTCADLSDDDIIEGIVSARNDNDDESDDEEPAQPPTRPTIYSALDAFDTLRSFFDAHNGGDRANQALADLNSMLVDAHLTKTYTRQTAMTDYVKRTEQRGRESELCL</sequence>
<evidence type="ECO:0000259" key="5">
    <source>
        <dbReference type="PROSITE" id="PS51253"/>
    </source>
</evidence>
<dbReference type="Pfam" id="PF04218">
    <property type="entry name" value="CENP-B_N"/>
    <property type="match status" value="1"/>
</dbReference>
<evidence type="ECO:0000256" key="4">
    <source>
        <dbReference type="SAM" id="MobiDB-lite"/>
    </source>
</evidence>
<dbReference type="InterPro" id="IPR007889">
    <property type="entry name" value="HTH_Psq"/>
</dbReference>
<feature type="compositionally biased region" description="Polar residues" evidence="4">
    <location>
        <begin position="1"/>
        <end position="18"/>
    </location>
</feature>
<evidence type="ECO:0000256" key="2">
    <source>
        <dbReference type="ARBA" id="ARBA00023125"/>
    </source>
</evidence>
<dbReference type="PROSITE" id="PS51253">
    <property type="entry name" value="HTH_CENPB"/>
    <property type="match status" value="1"/>
</dbReference>
<evidence type="ECO:0000313" key="6">
    <source>
        <dbReference type="EMBL" id="KAK3106461.1"/>
    </source>
</evidence>
<protein>
    <recommendedName>
        <fullName evidence="5">HTH CENPB-type domain-containing protein</fullName>
    </recommendedName>
</protein>
<keyword evidence="7" id="KW-1185">Reference proteome</keyword>
<feature type="compositionally biased region" description="Acidic residues" evidence="4">
    <location>
        <begin position="479"/>
        <end position="488"/>
    </location>
</feature>
<dbReference type="Gene3D" id="3.30.420.10">
    <property type="entry name" value="Ribonuclease H-like superfamily/Ribonuclease H"/>
    <property type="match status" value="1"/>
</dbReference>
<dbReference type="GO" id="GO:0003677">
    <property type="term" value="F:DNA binding"/>
    <property type="evidence" value="ECO:0007669"/>
    <property type="project" value="UniProtKB-KW"/>
</dbReference>
<keyword evidence="3" id="KW-0539">Nucleus</keyword>
<dbReference type="EMBL" id="VSWD01000003">
    <property type="protein sequence ID" value="KAK3106461.1"/>
    <property type="molecule type" value="Genomic_DNA"/>
</dbReference>
<dbReference type="Proteomes" id="UP001186944">
    <property type="component" value="Unassembled WGS sequence"/>
</dbReference>
<dbReference type="GO" id="GO:0005634">
    <property type="term" value="C:nucleus"/>
    <property type="evidence" value="ECO:0007669"/>
    <property type="project" value="UniProtKB-SubCell"/>
</dbReference>
<dbReference type="Pfam" id="PF03221">
    <property type="entry name" value="HTH_Tnp_Tc5"/>
    <property type="match status" value="1"/>
</dbReference>
<dbReference type="PANTHER" id="PTHR19303">
    <property type="entry name" value="TRANSPOSON"/>
    <property type="match status" value="1"/>
</dbReference>
<feature type="region of interest" description="Disordered" evidence="4">
    <location>
        <begin position="414"/>
        <end position="435"/>
    </location>
</feature>
<reference evidence="6" key="1">
    <citation type="submission" date="2019-08" db="EMBL/GenBank/DDBJ databases">
        <title>The improved chromosome-level genome for the pearl oyster Pinctada fucata martensii using PacBio sequencing and Hi-C.</title>
        <authorList>
            <person name="Zheng Z."/>
        </authorList>
    </citation>
    <scope>NUCLEOTIDE SEQUENCE</scope>
    <source>
        <strain evidence="6">ZZ-2019</strain>
        <tissue evidence="6">Adductor muscle</tissue>
    </source>
</reference>
<dbReference type="PANTHER" id="PTHR19303:SF73">
    <property type="entry name" value="PROTEIN PDC2"/>
    <property type="match status" value="1"/>
</dbReference>